<dbReference type="Proteomes" id="UP000289775">
    <property type="component" value="Unassembled WGS sequence"/>
</dbReference>
<dbReference type="EMBL" id="JUIW01000003">
    <property type="protein sequence ID" value="RYJ44357.1"/>
    <property type="molecule type" value="Genomic_DNA"/>
</dbReference>
<keyword evidence="2" id="KW-1185">Reference proteome</keyword>
<reference evidence="1 2" key="1">
    <citation type="submission" date="2014-12" db="EMBL/GenBank/DDBJ databases">
        <title>Genome sequence of Flavobacterium beibuense RSKm HC5.</title>
        <authorList>
            <person name="Kim J.F."/>
            <person name="Song J.Y."/>
            <person name="Kwak M.-J."/>
            <person name="Lee S.-W."/>
        </authorList>
    </citation>
    <scope>NUCLEOTIDE SEQUENCE [LARGE SCALE GENOMIC DNA]</scope>
    <source>
        <strain evidence="1 2">RSKm HC5</strain>
    </source>
</reference>
<gene>
    <name evidence="1" type="ORF">NU09_0967</name>
</gene>
<name>A0A444WEV6_9FLAO</name>
<dbReference type="AlphaFoldDB" id="A0A444WEV6"/>
<protein>
    <submittedName>
        <fullName evidence="1">Uncharacterized protein</fullName>
    </submittedName>
</protein>
<sequence>MWNNEVLRYNDVVFVNSKIYVKKVMLRLTTGIFGVKA</sequence>
<evidence type="ECO:0000313" key="1">
    <source>
        <dbReference type="EMBL" id="RYJ44357.1"/>
    </source>
</evidence>
<evidence type="ECO:0000313" key="2">
    <source>
        <dbReference type="Proteomes" id="UP000289775"/>
    </source>
</evidence>
<comment type="caution">
    <text evidence="1">The sequence shown here is derived from an EMBL/GenBank/DDBJ whole genome shotgun (WGS) entry which is preliminary data.</text>
</comment>
<accession>A0A444WEV6</accession>
<proteinExistence type="predicted"/>
<organism evidence="1 2">
    <name type="scientific">Flavobacterium beibuense</name>
    <dbReference type="NCBI Taxonomy" id="657326"/>
    <lineage>
        <taxon>Bacteria</taxon>
        <taxon>Pseudomonadati</taxon>
        <taxon>Bacteroidota</taxon>
        <taxon>Flavobacteriia</taxon>
        <taxon>Flavobacteriales</taxon>
        <taxon>Flavobacteriaceae</taxon>
        <taxon>Flavobacterium</taxon>
    </lineage>
</organism>